<feature type="transmembrane region" description="Helical" evidence="6">
    <location>
        <begin position="561"/>
        <end position="580"/>
    </location>
</feature>
<feature type="region of interest" description="Disordered" evidence="5">
    <location>
        <begin position="368"/>
        <end position="456"/>
    </location>
</feature>
<name>A0A061IUR7_TRYRA</name>
<dbReference type="PANTHER" id="PTHR21576:SF157">
    <property type="entry name" value="NODULIN-LIKE DOMAIN-CONTAINING PROTEIN"/>
    <property type="match status" value="1"/>
</dbReference>
<feature type="transmembrane region" description="Helical" evidence="6">
    <location>
        <begin position="229"/>
        <end position="249"/>
    </location>
</feature>
<feature type="transmembrane region" description="Helical" evidence="6">
    <location>
        <begin position="699"/>
        <end position="722"/>
    </location>
</feature>
<feature type="transmembrane region" description="Helical" evidence="6">
    <location>
        <begin position="600"/>
        <end position="627"/>
    </location>
</feature>
<keyword evidence="3 6" id="KW-1133">Transmembrane helix</keyword>
<keyword evidence="4 6" id="KW-0472">Membrane</keyword>
<dbReference type="GO" id="GO:0022857">
    <property type="term" value="F:transmembrane transporter activity"/>
    <property type="evidence" value="ECO:0007669"/>
    <property type="project" value="InterPro"/>
</dbReference>
<evidence type="ECO:0000256" key="5">
    <source>
        <dbReference type="SAM" id="MobiDB-lite"/>
    </source>
</evidence>
<dbReference type="AlphaFoldDB" id="A0A061IUR7"/>
<comment type="caution">
    <text evidence="7">The sequence shown here is derived from an EMBL/GenBank/DDBJ whole genome shotgun (WGS) entry which is preliminary data.</text>
</comment>
<reference evidence="7 8" key="1">
    <citation type="submission" date="2013-07" db="EMBL/GenBank/DDBJ databases">
        <authorList>
            <person name="Stoco P.H."/>
            <person name="Wagner G."/>
            <person name="Gerber A."/>
            <person name="Zaha A."/>
            <person name="Thompson C."/>
            <person name="Bartholomeu D.C."/>
            <person name="Luckemeyer D.D."/>
            <person name="Bahia D."/>
            <person name="Loreto E."/>
            <person name="Prestes E.B."/>
            <person name="Lima F.M."/>
            <person name="Rodrigues-Luiz G."/>
            <person name="Vallejo G.A."/>
            <person name="Filho J.F."/>
            <person name="Monteiro K.M."/>
            <person name="Tyler K.M."/>
            <person name="de Almeida L.G."/>
            <person name="Ortiz M.F."/>
            <person name="Siervo M.A."/>
            <person name="de Moraes M.H."/>
            <person name="Cunha O.L."/>
            <person name="Mendonca-Neto R."/>
            <person name="Silva R."/>
            <person name="Teixeira S.M."/>
            <person name="Murta S.M."/>
            <person name="Sincero T.C."/>
            <person name="Mendes T.A."/>
            <person name="Urmenyi T.P."/>
            <person name="Silva V.G."/>
            <person name="da Rocha W.D."/>
            <person name="Andersson B."/>
            <person name="Romanha A.J."/>
            <person name="Steindel M."/>
            <person name="de Vasconcelos A.T."/>
            <person name="Grisard E.C."/>
        </authorList>
    </citation>
    <scope>NUCLEOTIDE SEQUENCE [LARGE SCALE GENOMIC DNA]</scope>
    <source>
        <strain evidence="7 8">SC58</strain>
    </source>
</reference>
<gene>
    <name evidence="7" type="ORF">TRSC58_06770</name>
</gene>
<feature type="compositionally biased region" description="Basic and acidic residues" evidence="5">
    <location>
        <begin position="436"/>
        <end position="453"/>
    </location>
</feature>
<feature type="transmembrane region" description="Helical" evidence="6">
    <location>
        <begin position="73"/>
        <end position="97"/>
    </location>
</feature>
<feature type="transmembrane region" description="Helical" evidence="6">
    <location>
        <begin position="634"/>
        <end position="657"/>
    </location>
</feature>
<dbReference type="GO" id="GO:0016020">
    <property type="term" value="C:membrane"/>
    <property type="evidence" value="ECO:0007669"/>
    <property type="project" value="UniProtKB-SubCell"/>
</dbReference>
<comment type="subcellular location">
    <subcellularLocation>
        <location evidence="1">Membrane</location>
        <topology evidence="1">Multi-pass membrane protein</topology>
    </subcellularLocation>
</comment>
<feature type="region of interest" description="Disordered" evidence="5">
    <location>
        <begin position="495"/>
        <end position="516"/>
    </location>
</feature>
<dbReference type="Gene3D" id="1.20.1250.20">
    <property type="entry name" value="MFS general substrate transporter like domains"/>
    <property type="match status" value="1"/>
</dbReference>
<keyword evidence="2 6" id="KW-0812">Transmembrane</keyword>
<dbReference type="Pfam" id="PF07690">
    <property type="entry name" value="MFS_1"/>
    <property type="match status" value="1"/>
</dbReference>
<feature type="transmembrane region" description="Helical" evidence="6">
    <location>
        <begin position="325"/>
        <end position="343"/>
    </location>
</feature>
<evidence type="ECO:0000313" key="7">
    <source>
        <dbReference type="EMBL" id="ESL05576.1"/>
    </source>
</evidence>
<dbReference type="SUPFAM" id="SSF103473">
    <property type="entry name" value="MFS general substrate transporter"/>
    <property type="match status" value="2"/>
</dbReference>
<feature type="region of interest" description="Disordered" evidence="5">
    <location>
        <begin position="19"/>
        <end position="39"/>
    </location>
</feature>
<dbReference type="InterPro" id="IPR036259">
    <property type="entry name" value="MFS_trans_sf"/>
</dbReference>
<dbReference type="VEuPathDB" id="TriTrypDB:TRSC58_06770"/>
<protein>
    <recommendedName>
        <fullName evidence="9">Nodulin-like domain-containing protein</fullName>
    </recommendedName>
</protein>
<evidence type="ECO:0000256" key="3">
    <source>
        <dbReference type="ARBA" id="ARBA00022989"/>
    </source>
</evidence>
<evidence type="ECO:0000256" key="1">
    <source>
        <dbReference type="ARBA" id="ARBA00004141"/>
    </source>
</evidence>
<organism evidence="7 8">
    <name type="scientific">Trypanosoma rangeli SC58</name>
    <dbReference type="NCBI Taxonomy" id="429131"/>
    <lineage>
        <taxon>Eukaryota</taxon>
        <taxon>Discoba</taxon>
        <taxon>Euglenozoa</taxon>
        <taxon>Kinetoplastea</taxon>
        <taxon>Metakinetoplastina</taxon>
        <taxon>Trypanosomatida</taxon>
        <taxon>Trypanosomatidae</taxon>
        <taxon>Trypanosoma</taxon>
        <taxon>Herpetosoma</taxon>
    </lineage>
</organism>
<evidence type="ECO:0000256" key="6">
    <source>
        <dbReference type="SAM" id="Phobius"/>
    </source>
</evidence>
<dbReference type="PANTHER" id="PTHR21576">
    <property type="entry name" value="UNCHARACTERIZED NODULIN-LIKE PROTEIN"/>
    <property type="match status" value="1"/>
</dbReference>
<feature type="transmembrane region" description="Helical" evidence="6">
    <location>
        <begin position="663"/>
        <end position="687"/>
    </location>
</feature>
<sequence length="812" mass="90961">MSDLPSLQPLPSRVVFATPHESDLPLERPSQERQQKRSVTGRQLENAEALLNNEAPIILIDQHKINDFMRFRMVFIGMLIFINSSTQGLHALFSIYMGKVYGYDVRTMVNIYAAGTAFGLFVFPFGVMYDFFGPKIVVGIATVITALGHLLFGLTFAGHIKASETRFCIFFALMNWGCYAFDVAALPAVLTYTPRDRAQPAGLLKTFSALGSSLISCIFRGFFNNHFDNLMYFLTVLVLAFGVIATVCISDAPYRINRWENSRITLKERLRRYLIRNRYMSQLIPKRRFAVLSVVLLVMNVYLSIQAVCAAYYSDQMTVGQYRGLAIGAILIVLCILFLVVPLHSIDGDTLQDQTVLQRANEKARELEERRGISAKRANEGAHNGREEVADEEHTQQQEEDRYGASEAVEIEDPSRDALDVPLRRASDPAVPYGRSSEHDGVKKNAGDKKDGANSEYLPVEVEANLIEAENLIPMENTSENGPQLTQHWLNNSSIATNMRPSNAPSGAEEDEQDTAGMDVLTRQVSTYDRPYVETVTVCGEVFVTPIYETTFLQSLTYVDLWLLWYTVFVVWGVGMAMTANWNIQAMVGTVFVGLDYKTYVLFATMSGISTALGRVSVGTFEILLVYFGKKTGVLLPATVALPFPSAVLALALIFYLSFPGNYSLIAVYMIAGCAYGFSTSLTIYVIGIIFRHDIGMHYGFCWFGASLGIVLLYRVLFFHVYEGHETVVASSATGRAYARCFGRDCLRTTLIVYLVLAVSSIGTSYWLHYRYWKLVHGKLKYKRVITHFVKKRFRRINEMRKKDGANGGGAQ</sequence>
<dbReference type="InterPro" id="IPR011701">
    <property type="entry name" value="MFS"/>
</dbReference>
<keyword evidence="8" id="KW-1185">Reference proteome</keyword>
<feature type="transmembrane region" description="Helical" evidence="6">
    <location>
        <begin position="169"/>
        <end position="190"/>
    </location>
</feature>
<feature type="compositionally biased region" description="Basic and acidic residues" evidence="5">
    <location>
        <begin position="368"/>
        <end position="404"/>
    </location>
</feature>
<feature type="transmembrane region" description="Helical" evidence="6">
    <location>
        <begin position="109"/>
        <end position="129"/>
    </location>
</feature>
<proteinExistence type="predicted"/>
<evidence type="ECO:0000256" key="2">
    <source>
        <dbReference type="ARBA" id="ARBA00022692"/>
    </source>
</evidence>
<feature type="compositionally biased region" description="Polar residues" evidence="5">
    <location>
        <begin position="495"/>
        <end position="505"/>
    </location>
</feature>
<feature type="transmembrane region" description="Helical" evidence="6">
    <location>
        <begin position="136"/>
        <end position="157"/>
    </location>
</feature>
<dbReference type="EMBL" id="AUPL01006770">
    <property type="protein sequence ID" value="ESL05576.1"/>
    <property type="molecule type" value="Genomic_DNA"/>
</dbReference>
<dbReference type="Proteomes" id="UP000031737">
    <property type="component" value="Unassembled WGS sequence"/>
</dbReference>
<dbReference type="OrthoDB" id="410267at2759"/>
<evidence type="ECO:0008006" key="9">
    <source>
        <dbReference type="Google" id="ProtNLM"/>
    </source>
</evidence>
<feature type="compositionally biased region" description="Basic and acidic residues" evidence="5">
    <location>
        <begin position="413"/>
        <end position="427"/>
    </location>
</feature>
<feature type="compositionally biased region" description="Basic and acidic residues" evidence="5">
    <location>
        <begin position="20"/>
        <end position="35"/>
    </location>
</feature>
<evidence type="ECO:0000256" key="4">
    <source>
        <dbReference type="ARBA" id="ARBA00023136"/>
    </source>
</evidence>
<evidence type="ECO:0000313" key="8">
    <source>
        <dbReference type="Proteomes" id="UP000031737"/>
    </source>
</evidence>
<feature type="transmembrane region" description="Helical" evidence="6">
    <location>
        <begin position="289"/>
        <end position="313"/>
    </location>
</feature>
<accession>A0A061IUR7</accession>
<feature type="transmembrane region" description="Helical" evidence="6">
    <location>
        <begin position="752"/>
        <end position="773"/>
    </location>
</feature>